<dbReference type="Proteomes" id="UP000622638">
    <property type="component" value="Unassembled WGS sequence"/>
</dbReference>
<dbReference type="InterPro" id="IPR053156">
    <property type="entry name" value="T6SS_TssM-like"/>
</dbReference>
<feature type="domain" description="IcmF-related" evidence="3">
    <location>
        <begin position="506"/>
        <end position="851"/>
    </location>
</feature>
<dbReference type="InterPro" id="IPR025743">
    <property type="entry name" value="TssM1_N"/>
</dbReference>
<accession>A0ABQ1K2G0</accession>
<feature type="transmembrane region" description="Helical" evidence="1">
    <location>
        <begin position="54"/>
        <end position="76"/>
    </location>
</feature>
<keyword evidence="7" id="KW-1185">Reference proteome</keyword>
<dbReference type="Pfam" id="PF06744">
    <property type="entry name" value="IcmF_C"/>
    <property type="match status" value="1"/>
</dbReference>
<feature type="transmembrane region" description="Helical" evidence="1">
    <location>
        <begin position="29"/>
        <end position="48"/>
    </location>
</feature>
<dbReference type="Pfam" id="PF06761">
    <property type="entry name" value="IcmF-related"/>
    <property type="match status" value="1"/>
</dbReference>
<keyword evidence="1" id="KW-0812">Transmembrane</keyword>
<keyword evidence="1" id="KW-1133">Transmembrane helix</keyword>
<gene>
    <name evidence="6" type="ORF">GCM10011572_02570</name>
</gene>
<feature type="transmembrane region" description="Helical" evidence="1">
    <location>
        <begin position="454"/>
        <end position="476"/>
    </location>
</feature>
<dbReference type="InterPro" id="IPR027417">
    <property type="entry name" value="P-loop_NTPase"/>
</dbReference>
<dbReference type="InterPro" id="IPR009612">
    <property type="entry name" value="IcmF-rel"/>
</dbReference>
<protein>
    <recommendedName>
        <fullName evidence="8">Type VI secretion system membrane subunit TssM</fullName>
    </recommendedName>
</protein>
<evidence type="ECO:0000259" key="3">
    <source>
        <dbReference type="Pfam" id="PF06761"/>
    </source>
</evidence>
<sequence length="1294" mass="142534">MGMVAPWPDLLIPEGHPMLRRIWYFLTDTRTLTVVTLVVMAGLFYLGAELFELALVWALGGFALALLAWLGVWALWRHLAARRAGRLEQAIETATVSEVADAATRADVDVLREGLLKAIGTIKSSKLGIRSGRRALYELPWYMIIGNPAAGKSSAIINSGLQFPLGDGKVVQGVGGTRNCDWFFTTEGIVLDTAGRYSVEDEHRAEWAGFLDLLKKHRARAPVNGIIVAVSIAELRGSDGDTCMRLARSLRKRVQDLIERLEVFAPVYVVFTKADLVAGFTEFFAQSERSERERVWGATMPYQRKAGTQDILTFFDTAFDELHEGLKEASIANMTQQQRRGMASGVFTFPLEFSSLRVPVRAFLATLFEDNPFQFKPLFRGFYFTSALQEGQPECAQSRRVAGRFELASTLDPAPHGDVRQTGYFLLELFRSVIFADRQLVSQYSRRSKVKLQYGAFVAAAVVLGVSLGGWSWSYLGNRELVATVQADLDKVIRLQDRRLDLQSRLQALEVLQDRIEQLDQYRHDRPWALGLGLYQGDLLERKLREEYFAGVREVMVKPVAVNLEALLYEMNANAGQLVTPTVAAGAAPATPAATTARAYADASPTNVEDAYNALKTYLMLADPSHAEAGHLNDQLTRFWRGWLETNRGAMPREHMIRSAERLMTFYLAQVRDPSWPRIEQKLALVDTARENLRRVVRGMPARDRVYAEIKARASTRFPAMTVGRIVGDTDAALVQGSHALSGTFTRDAWEKYVEGAIRDASTRELQSTDWVLKTASRDDLTLEGSPEQIQKNLVDMYKAEYTREWQKFVQGIAIADMNGFNGAVVAMNRLGDPQTSPIAKILRTIHEQTSWDNPAELNARMQQAEKGLANWIKSHILRRTPSPVNANVNLNVSVDGLRQDRQIGPIGREFASVGRIVGTHDQNASLLRSYLDTLSRLRTRLNALKNQGDPGPGAKQFMQQTLEGGGSELADALRFVDEQMLNGISDAQRQAVRPLLVRPLMQTFAVIVGPAEAEINKTWLAQVYEPFNRTLANKYPFAPSARIEASQAEIAQFFGPDGLVAKFVNTSMGPLVVRRGDVLAARTWADMGITLQPQAVQRFPSWIAASGAVPTPAAQTMFQILPIPAPGTVEYTVEIDGQQLRYRNTPPQWTSMVHPAAQGIPGARISAVAFDGRNVELFNEAGQFGLKRMIDAAAKTKKDGGVHELRWSAGGVSVAVDLRIVSSGGPPPTRGYDGMRLPETIVGGPRPAPAPAPSIPAPTPGTPAPVNAIATVTAPTVQAAQAAQATIVQGDVQ</sequence>
<dbReference type="InterPro" id="IPR017731">
    <property type="entry name" value="TssM1-like"/>
</dbReference>
<dbReference type="PANTHER" id="PTHR36153:SF1">
    <property type="entry name" value="TYPE VI SECRETION SYSTEM COMPONENT TSSM1"/>
    <property type="match status" value="1"/>
</dbReference>
<dbReference type="InterPro" id="IPR048677">
    <property type="entry name" value="TssM1_hel"/>
</dbReference>
<evidence type="ECO:0000313" key="6">
    <source>
        <dbReference type="EMBL" id="GGB84132.1"/>
    </source>
</evidence>
<dbReference type="Gene3D" id="3.40.50.300">
    <property type="entry name" value="P-loop containing nucleotide triphosphate hydrolases"/>
    <property type="match status" value="1"/>
</dbReference>
<feature type="domain" description="Type VI secretion system IcmF C-terminal" evidence="2">
    <location>
        <begin position="1119"/>
        <end position="1222"/>
    </location>
</feature>
<dbReference type="EMBL" id="BMKG01000001">
    <property type="protein sequence ID" value="GGB84132.1"/>
    <property type="molecule type" value="Genomic_DNA"/>
</dbReference>
<reference evidence="7" key="1">
    <citation type="journal article" date="2019" name="Int. J. Syst. Evol. Microbiol.">
        <title>The Global Catalogue of Microorganisms (GCM) 10K type strain sequencing project: providing services to taxonomists for standard genome sequencing and annotation.</title>
        <authorList>
            <consortium name="The Broad Institute Genomics Platform"/>
            <consortium name="The Broad Institute Genome Sequencing Center for Infectious Disease"/>
            <person name="Wu L."/>
            <person name="Ma J."/>
        </authorList>
    </citation>
    <scope>NUCLEOTIDE SEQUENCE [LARGE SCALE GENOMIC DNA]</scope>
    <source>
        <strain evidence="7">CGMCC 1.15931</strain>
    </source>
</reference>
<dbReference type="Pfam" id="PF14331">
    <property type="entry name" value="IcmF-related_N"/>
    <property type="match status" value="1"/>
</dbReference>
<dbReference type="InterPro" id="IPR010623">
    <property type="entry name" value="IcmF_C"/>
</dbReference>
<feature type="domain" description="Type VI secretion system component TssM1 N-terminal" evidence="4">
    <location>
        <begin position="201"/>
        <end position="459"/>
    </location>
</feature>
<name>A0ABQ1K2G0_9BURK</name>
<organism evidence="6 7">
    <name type="scientific">Pseudoduganella buxea</name>
    <dbReference type="NCBI Taxonomy" id="1949069"/>
    <lineage>
        <taxon>Bacteria</taxon>
        <taxon>Pseudomonadati</taxon>
        <taxon>Pseudomonadota</taxon>
        <taxon>Betaproteobacteria</taxon>
        <taxon>Burkholderiales</taxon>
        <taxon>Oxalobacteraceae</taxon>
        <taxon>Telluria group</taxon>
        <taxon>Pseudoduganella</taxon>
    </lineage>
</organism>
<evidence type="ECO:0000259" key="4">
    <source>
        <dbReference type="Pfam" id="PF14331"/>
    </source>
</evidence>
<dbReference type="SUPFAM" id="SSF52540">
    <property type="entry name" value="P-loop containing nucleoside triphosphate hydrolases"/>
    <property type="match status" value="1"/>
</dbReference>
<evidence type="ECO:0008006" key="8">
    <source>
        <dbReference type="Google" id="ProtNLM"/>
    </source>
</evidence>
<dbReference type="Pfam" id="PF21070">
    <property type="entry name" value="IcmF_helical"/>
    <property type="match status" value="1"/>
</dbReference>
<dbReference type="NCBIfam" id="TIGR03348">
    <property type="entry name" value="VI_IcmF"/>
    <property type="match status" value="1"/>
</dbReference>
<proteinExistence type="predicted"/>
<dbReference type="PANTHER" id="PTHR36153">
    <property type="entry name" value="INNER MEMBRANE PROTEIN-RELATED"/>
    <property type="match status" value="1"/>
</dbReference>
<evidence type="ECO:0000259" key="2">
    <source>
        <dbReference type="Pfam" id="PF06744"/>
    </source>
</evidence>
<comment type="caution">
    <text evidence="6">The sequence shown here is derived from an EMBL/GenBank/DDBJ whole genome shotgun (WGS) entry which is preliminary data.</text>
</comment>
<keyword evidence="1" id="KW-0472">Membrane</keyword>
<evidence type="ECO:0000259" key="5">
    <source>
        <dbReference type="Pfam" id="PF21070"/>
    </source>
</evidence>
<evidence type="ECO:0000256" key="1">
    <source>
        <dbReference type="SAM" id="Phobius"/>
    </source>
</evidence>
<feature type="domain" description="Type VI secretion system component TssM1 helical" evidence="5">
    <location>
        <begin position="1011"/>
        <end position="1098"/>
    </location>
</feature>
<evidence type="ECO:0000313" key="7">
    <source>
        <dbReference type="Proteomes" id="UP000622638"/>
    </source>
</evidence>